<dbReference type="AlphaFoldDB" id="A0A444C3C9"/>
<sequence length="81" mass="8641">MSCFDCFCACSRETSCRKKDSAVVQTNSGVLSDSSSGYLWRGGYQAAKPGWAPGEQRIPGGGSHADHATASESCEFVWILC</sequence>
<evidence type="ECO:0000313" key="2">
    <source>
        <dbReference type="Proteomes" id="UP000287651"/>
    </source>
</evidence>
<name>A0A444C3C9_ENSVE</name>
<accession>A0A444C3C9</accession>
<gene>
    <name evidence="1" type="ORF">B296_00038600</name>
</gene>
<comment type="caution">
    <text evidence="1">The sequence shown here is derived from an EMBL/GenBank/DDBJ whole genome shotgun (WGS) entry which is preliminary data.</text>
</comment>
<protein>
    <submittedName>
        <fullName evidence="1">Uncharacterized protein</fullName>
    </submittedName>
</protein>
<reference evidence="1 2" key="1">
    <citation type="journal article" date="2014" name="Agronomy (Basel)">
        <title>A Draft Genome Sequence for Ensete ventricosum, the Drought-Tolerant Tree Against Hunger.</title>
        <authorList>
            <person name="Harrison J."/>
            <person name="Moore K.A."/>
            <person name="Paszkiewicz K."/>
            <person name="Jones T."/>
            <person name="Grant M."/>
            <person name="Ambacheew D."/>
            <person name="Muzemil S."/>
            <person name="Studholme D.J."/>
        </authorList>
    </citation>
    <scope>NUCLEOTIDE SEQUENCE [LARGE SCALE GENOMIC DNA]</scope>
</reference>
<proteinExistence type="predicted"/>
<organism evidence="1 2">
    <name type="scientific">Ensete ventricosum</name>
    <name type="common">Abyssinian banana</name>
    <name type="synonym">Musa ensete</name>
    <dbReference type="NCBI Taxonomy" id="4639"/>
    <lineage>
        <taxon>Eukaryota</taxon>
        <taxon>Viridiplantae</taxon>
        <taxon>Streptophyta</taxon>
        <taxon>Embryophyta</taxon>
        <taxon>Tracheophyta</taxon>
        <taxon>Spermatophyta</taxon>
        <taxon>Magnoliopsida</taxon>
        <taxon>Liliopsida</taxon>
        <taxon>Zingiberales</taxon>
        <taxon>Musaceae</taxon>
        <taxon>Ensete</taxon>
    </lineage>
</organism>
<evidence type="ECO:0000313" key="1">
    <source>
        <dbReference type="EMBL" id="RRT48015.1"/>
    </source>
</evidence>
<dbReference type="EMBL" id="AMZH03014217">
    <property type="protein sequence ID" value="RRT48015.1"/>
    <property type="molecule type" value="Genomic_DNA"/>
</dbReference>
<dbReference type="Proteomes" id="UP000287651">
    <property type="component" value="Unassembled WGS sequence"/>
</dbReference>